<feature type="domain" description="DNA methylase N-4/N-6" evidence="10">
    <location>
        <begin position="597"/>
        <end position="805"/>
    </location>
</feature>
<keyword evidence="3" id="KW-0808">Transferase</keyword>
<comment type="similarity">
    <text evidence="1">Belongs to the N(4)/N(6)-methyltransferase family. N(4) subfamily.</text>
</comment>
<dbReference type="Proteomes" id="UP000556201">
    <property type="component" value="Unassembled WGS sequence"/>
</dbReference>
<evidence type="ECO:0000313" key="12">
    <source>
        <dbReference type="Proteomes" id="UP000556201"/>
    </source>
</evidence>
<evidence type="ECO:0000256" key="5">
    <source>
        <dbReference type="ARBA" id="ARBA00022747"/>
    </source>
</evidence>
<keyword evidence="4" id="KW-0949">S-adenosyl-L-methionine</keyword>
<dbReference type="Pfam" id="PF01555">
    <property type="entry name" value="N6_N4_Mtase"/>
    <property type="match status" value="3"/>
</dbReference>
<dbReference type="InterPro" id="IPR001091">
    <property type="entry name" value="RM_Methyltransferase"/>
</dbReference>
<evidence type="ECO:0000256" key="6">
    <source>
        <dbReference type="ARBA" id="ARBA00023125"/>
    </source>
</evidence>
<dbReference type="CDD" id="cd02440">
    <property type="entry name" value="AdoMet_MTases"/>
    <property type="match status" value="1"/>
</dbReference>
<feature type="region of interest" description="Disordered" evidence="9">
    <location>
        <begin position="184"/>
        <end position="207"/>
    </location>
</feature>
<feature type="compositionally biased region" description="Basic and acidic residues" evidence="9">
    <location>
        <begin position="185"/>
        <end position="198"/>
    </location>
</feature>
<feature type="region of interest" description="Disordered" evidence="9">
    <location>
        <begin position="818"/>
        <end position="843"/>
    </location>
</feature>
<keyword evidence="6" id="KW-0238">DNA-binding</keyword>
<dbReference type="GO" id="GO:0008170">
    <property type="term" value="F:N-methyltransferase activity"/>
    <property type="evidence" value="ECO:0007669"/>
    <property type="project" value="InterPro"/>
</dbReference>
<evidence type="ECO:0000313" key="11">
    <source>
        <dbReference type="EMBL" id="MBB5773209.1"/>
    </source>
</evidence>
<gene>
    <name evidence="11" type="ORF">HNP47_003234</name>
</gene>
<dbReference type="InterPro" id="IPR002941">
    <property type="entry name" value="DNA_methylase_N4/N6"/>
</dbReference>
<dbReference type="InterPro" id="IPR017985">
    <property type="entry name" value="MeTrfase_CN4_CS"/>
</dbReference>
<dbReference type="InterPro" id="IPR029063">
    <property type="entry name" value="SAM-dependent_MTases_sf"/>
</dbReference>
<evidence type="ECO:0000256" key="4">
    <source>
        <dbReference type="ARBA" id="ARBA00022691"/>
    </source>
</evidence>
<dbReference type="PANTHER" id="PTHR13370:SF3">
    <property type="entry name" value="TRNA (GUANINE(10)-N2)-METHYLTRANSFERASE HOMOLOG"/>
    <property type="match status" value="1"/>
</dbReference>
<accession>A0A7W9FX41</accession>
<keyword evidence="5" id="KW-0680">Restriction system</keyword>
<dbReference type="GO" id="GO:0003677">
    <property type="term" value="F:DNA binding"/>
    <property type="evidence" value="ECO:0007669"/>
    <property type="project" value="UniProtKB-KW"/>
</dbReference>
<dbReference type="Gene3D" id="3.40.50.150">
    <property type="entry name" value="Vaccinia Virus protein VP39"/>
    <property type="match status" value="3"/>
</dbReference>
<evidence type="ECO:0000256" key="3">
    <source>
        <dbReference type="ARBA" id="ARBA00022679"/>
    </source>
</evidence>
<dbReference type="EMBL" id="JACHLJ010000008">
    <property type="protein sequence ID" value="MBB5773209.1"/>
    <property type="molecule type" value="Genomic_DNA"/>
</dbReference>
<evidence type="ECO:0000256" key="2">
    <source>
        <dbReference type="ARBA" id="ARBA00022603"/>
    </source>
</evidence>
<dbReference type="GO" id="GO:0009007">
    <property type="term" value="F:site-specific DNA-methyltransferase (adenine-specific) activity"/>
    <property type="evidence" value="ECO:0007669"/>
    <property type="project" value="UniProtKB-EC"/>
</dbReference>
<dbReference type="PROSITE" id="PS00093">
    <property type="entry name" value="N4_MTASE"/>
    <property type="match status" value="2"/>
</dbReference>
<dbReference type="GO" id="GO:0009307">
    <property type="term" value="P:DNA restriction-modification system"/>
    <property type="evidence" value="ECO:0007669"/>
    <property type="project" value="UniProtKB-KW"/>
</dbReference>
<comment type="catalytic activity">
    <reaction evidence="7">
        <text>a 2'-deoxyadenosine in DNA + S-adenosyl-L-methionine = an N(6)-methyl-2'-deoxyadenosine in DNA + S-adenosyl-L-homocysteine + H(+)</text>
        <dbReference type="Rhea" id="RHEA:15197"/>
        <dbReference type="Rhea" id="RHEA-COMP:12418"/>
        <dbReference type="Rhea" id="RHEA-COMP:12419"/>
        <dbReference type="ChEBI" id="CHEBI:15378"/>
        <dbReference type="ChEBI" id="CHEBI:57856"/>
        <dbReference type="ChEBI" id="CHEBI:59789"/>
        <dbReference type="ChEBI" id="CHEBI:90615"/>
        <dbReference type="ChEBI" id="CHEBI:90616"/>
        <dbReference type="EC" id="2.1.1.72"/>
    </reaction>
</comment>
<sequence>MSNIVATAERTVQASPIVASNDNLPTLTPPPNAPSARLLKGECIAMMSAMTAASVDLVVTSPPYMNIGMEYGDAFDTIEDYIEFSRQWITAAARVLKPGGAMWINVGMHKAGPNSRVPLTYYLFPLIARTGLTLVQEIVWDRRAQQNTTQRFSTRSERWLYLVKPGVLKGGRGRRKNIAPTFNLDDVRRPSTSADKRNNPAGANPADIWDFTQVHGTSKERTAHPCPFPQAMIERIVLACSNSGDVVMDPFGGSGTTGAAAMAHGRSAIIIEREPSYWSIIEKRLGLEDDAVRLMLGETLARMAEIADQSVDLIGADLPYGCTRAPWDEIIPMEALWAEYRRILKPTGTIVLTSAGMFSAKLMMAAPDLYKYSLVWEKTRATRFVHAKSQVLMEHEDVLVFSKGGVGNRAASPMTYNPQGLVELSKPRVSRNGGVGSALYKAHPYRSDSERRQTHTNYPRSVLRFPSVNKPVHPTQKPVELFDWIVRTYSNPGDVVLDNTMGSGTTGCVALAAGRKFIGIERDPEFFQIAKQRIEAVEPCLSPDLALTLPSAANGEIAPTTAANDDIKQEVPTHDLAPTILNSDCLTGMKQMADGSVDIIFTSPPYNLGESSGGGFKGQKGRGKWKNAKLADGYDGHDDAMPYADYVAWQKAFLLECWRLIPEDGAIFYQHKNRVQNGLLRTPHELNPGLPLRQIIIWDRGSGHNFNAAFALPTHEVIYIFAKPKFRFRKGHGLKDVMKLLADKGNQHPAPFPVELPRMIIAATNAKTVLDPFLGSGSTGVAALMEGRRFIGIEQSADYCRMAEERLGVVLQGDAPLPDDLRGSSNDNADLAADQAPTLGDAA</sequence>
<dbReference type="AlphaFoldDB" id="A0A7W9FX41"/>
<dbReference type="PANTHER" id="PTHR13370">
    <property type="entry name" value="RNA METHYLASE-RELATED"/>
    <property type="match status" value="1"/>
</dbReference>
<proteinExistence type="inferred from homology"/>
<name>A0A7W9FX41_BREVE</name>
<dbReference type="GO" id="GO:0005737">
    <property type="term" value="C:cytoplasm"/>
    <property type="evidence" value="ECO:0007669"/>
    <property type="project" value="TreeGrafter"/>
</dbReference>
<comment type="catalytic activity">
    <reaction evidence="8">
        <text>a 2'-deoxycytidine in DNA + S-adenosyl-L-methionine = an N(4)-methyl-2'-deoxycytidine in DNA + S-adenosyl-L-homocysteine + H(+)</text>
        <dbReference type="Rhea" id="RHEA:16857"/>
        <dbReference type="Rhea" id="RHEA-COMP:11369"/>
        <dbReference type="Rhea" id="RHEA-COMP:13674"/>
        <dbReference type="ChEBI" id="CHEBI:15378"/>
        <dbReference type="ChEBI" id="CHEBI:57856"/>
        <dbReference type="ChEBI" id="CHEBI:59789"/>
        <dbReference type="ChEBI" id="CHEBI:85452"/>
        <dbReference type="ChEBI" id="CHEBI:137933"/>
        <dbReference type="EC" id="2.1.1.113"/>
    </reaction>
</comment>
<organism evidence="11 12">
    <name type="scientific">Brevundimonas vesicularis</name>
    <name type="common">Pseudomonas vesicularis</name>
    <dbReference type="NCBI Taxonomy" id="41276"/>
    <lineage>
        <taxon>Bacteria</taxon>
        <taxon>Pseudomonadati</taxon>
        <taxon>Pseudomonadota</taxon>
        <taxon>Alphaproteobacteria</taxon>
        <taxon>Caulobacterales</taxon>
        <taxon>Caulobacteraceae</taxon>
        <taxon>Brevundimonas</taxon>
    </lineage>
</organism>
<evidence type="ECO:0000256" key="9">
    <source>
        <dbReference type="SAM" id="MobiDB-lite"/>
    </source>
</evidence>
<comment type="caution">
    <text evidence="11">The sequence shown here is derived from an EMBL/GenBank/DDBJ whole genome shotgun (WGS) entry which is preliminary data.</text>
</comment>
<evidence type="ECO:0000256" key="8">
    <source>
        <dbReference type="ARBA" id="ARBA00049120"/>
    </source>
</evidence>
<evidence type="ECO:0000256" key="7">
    <source>
        <dbReference type="ARBA" id="ARBA00047942"/>
    </source>
</evidence>
<feature type="domain" description="DNA methylase N-4/N-6" evidence="10">
    <location>
        <begin position="311"/>
        <end position="532"/>
    </location>
</feature>
<protein>
    <submittedName>
        <fullName evidence="11">DNA modification methylase</fullName>
    </submittedName>
</protein>
<reference evidence="11 12" key="1">
    <citation type="submission" date="2020-08" db="EMBL/GenBank/DDBJ databases">
        <title>Functional genomics of gut bacteria from endangered species of beetles.</title>
        <authorList>
            <person name="Carlos-Shanley C."/>
        </authorList>
    </citation>
    <scope>NUCLEOTIDE SEQUENCE [LARGE SCALE GENOMIC DNA]</scope>
    <source>
        <strain evidence="11 12">S00192</strain>
    </source>
</reference>
<dbReference type="PRINTS" id="PR00508">
    <property type="entry name" value="S21N4MTFRASE"/>
</dbReference>
<dbReference type="GO" id="GO:0015667">
    <property type="term" value="F:site-specific DNA-methyltransferase (cytosine-N4-specific) activity"/>
    <property type="evidence" value="ECO:0007669"/>
    <property type="project" value="UniProtKB-EC"/>
</dbReference>
<evidence type="ECO:0000256" key="1">
    <source>
        <dbReference type="ARBA" id="ARBA00010203"/>
    </source>
</evidence>
<evidence type="ECO:0000259" key="10">
    <source>
        <dbReference type="Pfam" id="PF01555"/>
    </source>
</evidence>
<dbReference type="RefSeq" id="WP_221415187.1">
    <property type="nucleotide sequence ID" value="NZ_JACHLJ010000008.1"/>
</dbReference>
<feature type="domain" description="DNA methylase N-4/N-6" evidence="10">
    <location>
        <begin position="55"/>
        <end position="283"/>
    </location>
</feature>
<dbReference type="SUPFAM" id="SSF53335">
    <property type="entry name" value="S-adenosyl-L-methionine-dependent methyltransferases"/>
    <property type="match status" value="3"/>
</dbReference>
<keyword evidence="2 11" id="KW-0489">Methyltransferase</keyword>
<dbReference type="GO" id="GO:0032259">
    <property type="term" value="P:methylation"/>
    <property type="evidence" value="ECO:0007669"/>
    <property type="project" value="UniProtKB-KW"/>
</dbReference>